<gene>
    <name evidence="2" type="ORF">KJP28_02425</name>
</gene>
<evidence type="ECO:0000313" key="3">
    <source>
        <dbReference type="Proteomes" id="UP000756530"/>
    </source>
</evidence>
<dbReference type="RefSeq" id="WP_218390634.1">
    <property type="nucleotide sequence ID" value="NZ_JAHUZE010000001.1"/>
</dbReference>
<evidence type="ECO:0000259" key="1">
    <source>
        <dbReference type="Pfam" id="PF00685"/>
    </source>
</evidence>
<reference evidence="2 3" key="1">
    <citation type="submission" date="2021-05" db="EMBL/GenBank/DDBJ databases">
        <title>Culturable bacteria isolated from Daya Bay.</title>
        <authorList>
            <person name="Zheng W."/>
            <person name="Yu S."/>
            <person name="Huang Y."/>
        </authorList>
    </citation>
    <scope>NUCLEOTIDE SEQUENCE [LARGE SCALE GENOMIC DNA]</scope>
    <source>
        <strain evidence="2 3">DP4N28-5</strain>
    </source>
</reference>
<organism evidence="2 3">
    <name type="scientific">Maritimibacter dapengensis</name>
    <dbReference type="NCBI Taxonomy" id="2836868"/>
    <lineage>
        <taxon>Bacteria</taxon>
        <taxon>Pseudomonadati</taxon>
        <taxon>Pseudomonadota</taxon>
        <taxon>Alphaproteobacteria</taxon>
        <taxon>Rhodobacterales</taxon>
        <taxon>Roseobacteraceae</taxon>
        <taxon>Maritimibacter</taxon>
    </lineage>
</organism>
<keyword evidence="3" id="KW-1185">Reference proteome</keyword>
<dbReference type="Pfam" id="PF00685">
    <property type="entry name" value="Sulfotransfer_1"/>
    <property type="match status" value="1"/>
</dbReference>
<dbReference type="InterPro" id="IPR000863">
    <property type="entry name" value="Sulfotransferase_dom"/>
</dbReference>
<accession>A0ABS6SXS2</accession>
<comment type="caution">
    <text evidence="2">The sequence shown here is derived from an EMBL/GenBank/DDBJ whole genome shotgun (WGS) entry which is preliminary data.</text>
</comment>
<evidence type="ECO:0000313" key="2">
    <source>
        <dbReference type="EMBL" id="MBV7377764.1"/>
    </source>
</evidence>
<dbReference type="Proteomes" id="UP000756530">
    <property type="component" value="Unassembled WGS sequence"/>
</dbReference>
<sequence length="336" mass="37282">MATIDKDALTRSVYLFGSVTHGPYGLMTFSPRGRVTTRYHANEYKYGIDGDVLSLMRADGTVTSRMKLDADGRHFVPHDGPGHYLTPQLALDPAEGTSLMPPVFVNTLPKAGTYLVAKALSNIGYQSLDLHVMDSVVHDNRGVDEADIHFDPWSRELPVSARAVAALIRRGEFAVGHLSDQHEMQAFANQRVRLINVIREPRSMLLSFFTFVQAKVKPSAEQELWAGMDGIDAFKAFLLCQPIDRWLGQTQTMAEHFDCLRYEDLKAGKVARKAVGTALSTKLGGGLKSALGQKTATFIEGDRDASHEWFRDPQIAAYLEARGVNDVSRAYWPELN</sequence>
<name>A0ABS6SXS2_9RHOB</name>
<proteinExistence type="predicted"/>
<protein>
    <submittedName>
        <fullName evidence="2">Sulfotransferase domain-containing protein</fullName>
    </submittedName>
</protein>
<feature type="domain" description="Sulfotransferase" evidence="1">
    <location>
        <begin position="102"/>
        <end position="266"/>
    </location>
</feature>
<dbReference type="EMBL" id="JAHUZE010000001">
    <property type="protein sequence ID" value="MBV7377764.1"/>
    <property type="molecule type" value="Genomic_DNA"/>
</dbReference>